<evidence type="ECO:0000313" key="16">
    <source>
        <dbReference type="EMBL" id="PID59151.1"/>
    </source>
</evidence>
<dbReference type="InterPro" id="IPR038591">
    <property type="entry name" value="NolW-like_sf"/>
</dbReference>
<dbReference type="NCBIfam" id="TIGR02517">
    <property type="entry name" value="type_II_gspD"/>
    <property type="match status" value="1"/>
</dbReference>
<dbReference type="Pfam" id="PF00263">
    <property type="entry name" value="Secretin"/>
    <property type="match status" value="1"/>
</dbReference>
<keyword evidence="8" id="KW-0472">Membrane</keyword>
<evidence type="ECO:0000259" key="14">
    <source>
        <dbReference type="Pfam" id="PF03958"/>
    </source>
</evidence>
<feature type="compositionally biased region" description="Basic and acidic residues" evidence="11">
    <location>
        <begin position="44"/>
        <end position="57"/>
    </location>
</feature>
<evidence type="ECO:0000313" key="17">
    <source>
        <dbReference type="Proteomes" id="UP000229740"/>
    </source>
</evidence>
<dbReference type="EMBL" id="PDPS01000020">
    <property type="protein sequence ID" value="PID59151.1"/>
    <property type="molecule type" value="Genomic_DNA"/>
</dbReference>
<dbReference type="Pfam" id="PF21305">
    <property type="entry name" value="type_II_gspD_N0"/>
    <property type="match status" value="1"/>
</dbReference>
<feature type="region of interest" description="Disordered" evidence="11">
    <location>
        <begin position="24"/>
        <end position="97"/>
    </location>
</feature>
<proteinExistence type="inferred from homology"/>
<dbReference type="Proteomes" id="UP000229740">
    <property type="component" value="Unassembled WGS sequence"/>
</dbReference>
<evidence type="ECO:0000256" key="3">
    <source>
        <dbReference type="ARBA" id="ARBA00022448"/>
    </source>
</evidence>
<keyword evidence="9" id="KW-0998">Cell outer membrane</keyword>
<dbReference type="GO" id="GO:0015628">
    <property type="term" value="P:protein secretion by the type II secretion system"/>
    <property type="evidence" value="ECO:0007669"/>
    <property type="project" value="InterPro"/>
</dbReference>
<dbReference type="PROSITE" id="PS51257">
    <property type="entry name" value="PROKAR_LIPOPROTEIN"/>
    <property type="match status" value="1"/>
</dbReference>
<feature type="compositionally biased region" description="Low complexity" evidence="11">
    <location>
        <begin position="324"/>
        <end position="337"/>
    </location>
</feature>
<dbReference type="InterPro" id="IPR005644">
    <property type="entry name" value="NolW-like"/>
</dbReference>
<evidence type="ECO:0000259" key="13">
    <source>
        <dbReference type="Pfam" id="PF00263"/>
    </source>
</evidence>
<name>A0A2G6EBJ7_9BACT</name>
<feature type="chain" id="PRO_5014758876" evidence="12">
    <location>
        <begin position="21"/>
        <end position="777"/>
    </location>
</feature>
<evidence type="ECO:0000256" key="10">
    <source>
        <dbReference type="RuleBase" id="RU004004"/>
    </source>
</evidence>
<gene>
    <name evidence="16" type="primary">gspD</name>
    <name evidence="16" type="ORF">CSB45_01745</name>
</gene>
<evidence type="ECO:0000259" key="15">
    <source>
        <dbReference type="Pfam" id="PF21305"/>
    </source>
</evidence>
<dbReference type="PANTHER" id="PTHR30332">
    <property type="entry name" value="PROBABLE GENERAL SECRETION PATHWAY PROTEIN D"/>
    <property type="match status" value="1"/>
</dbReference>
<keyword evidence="6 12" id="KW-0732">Signal</keyword>
<evidence type="ECO:0000256" key="5">
    <source>
        <dbReference type="ARBA" id="ARBA00022692"/>
    </source>
</evidence>
<evidence type="ECO:0000256" key="11">
    <source>
        <dbReference type="SAM" id="MobiDB-lite"/>
    </source>
</evidence>
<feature type="domain" description="NolW-like" evidence="14">
    <location>
        <begin position="404"/>
        <end position="502"/>
    </location>
</feature>
<keyword evidence="4" id="KW-1134">Transmembrane beta strand</keyword>
<sequence length="777" mass="85928">MLRRFVGIYGLSLLVLFGCAVPPQPEKTTETSSREAIQSGRDSAGGEERIEVKKIDELLGMNPDKTTSGTDQEAIPQSSQKTPERDHSTQSDLDSPLPGALFQTTVFPERSASSIDMPGVGLNFDNADIYDVTKVISEITKKSFIIDKDVTGTVTIFSENPMTPDQVFELFRTVLELNGLAIVQVGDFYKISLRENAQQRYLSEDPGTVLQNDDRLVTRVIKLKHIHGDAVKRALKVLMPKGKELVVYPDEDGDTLIVTDLFSNVNKILAMIKELDVSRYADRYLDIIPVHHADLADLVSDLSTILAVRNESPVVNEAIPEGEAPSAAAQTTDTPTAPESPQTTPSHIVPPGTRTRIYPITRMNSLVVSTNEPEVITLVRKWVDILDQPENTVTEESSSERQNFVYPVQYATAETLTPVLAKVYGEAGQEAINTLSTDETSGETVPVIVPQADDLASLRDDEEPPPIFIADTQNNAIIIQASPRQYAEVLTLLEKLDKRPLQVLIDVVVAEVQLNDSDVFGVQGMMLGQGQLTTGRETNSVETTTETVFNNVIPINSEGFQFVAAAPGRFLMQLRALATENRLKILSDPHILVRHNEEATINVGDDIPISETTGSGDNIRQNINYRQTGINLTVTPLINNAGDVVMNIQQEVSDVGQESFGDTGAASFTTRKTTTSVVTQDNRPLVMGGLMSNRNVTSRQGVPLLKDIPWLGKLFRYDEQQHRKVELIILVTPRVVKDPDEGWTLTENVLTDRIKRLEEFFNREETDADKIKRYLKN</sequence>
<dbReference type="InterPro" id="IPR001775">
    <property type="entry name" value="GspD/PilQ"/>
</dbReference>
<dbReference type="Pfam" id="PF03958">
    <property type="entry name" value="Secretin_N"/>
    <property type="match status" value="3"/>
</dbReference>
<comment type="similarity">
    <text evidence="2">Belongs to the bacterial secretin family. GSP D subfamily.</text>
</comment>
<evidence type="ECO:0000256" key="6">
    <source>
        <dbReference type="ARBA" id="ARBA00022729"/>
    </source>
</evidence>
<dbReference type="PRINTS" id="PR00811">
    <property type="entry name" value="BCTERIALGSPD"/>
</dbReference>
<feature type="compositionally biased region" description="Polar residues" evidence="11">
    <location>
        <begin position="64"/>
        <end position="81"/>
    </location>
</feature>
<keyword evidence="5" id="KW-0812">Transmembrane</keyword>
<dbReference type="GO" id="GO:0009279">
    <property type="term" value="C:cell outer membrane"/>
    <property type="evidence" value="ECO:0007669"/>
    <property type="project" value="UniProtKB-SubCell"/>
</dbReference>
<evidence type="ECO:0000256" key="9">
    <source>
        <dbReference type="ARBA" id="ARBA00023237"/>
    </source>
</evidence>
<evidence type="ECO:0000256" key="7">
    <source>
        <dbReference type="ARBA" id="ARBA00022927"/>
    </source>
</evidence>
<evidence type="ECO:0000256" key="2">
    <source>
        <dbReference type="ARBA" id="ARBA00006980"/>
    </source>
</evidence>
<feature type="domain" description="NolW-like" evidence="14">
    <location>
        <begin position="218"/>
        <end position="278"/>
    </location>
</feature>
<dbReference type="InterPro" id="IPR004846">
    <property type="entry name" value="T2SS/T3SS_dom"/>
</dbReference>
<evidence type="ECO:0000256" key="1">
    <source>
        <dbReference type="ARBA" id="ARBA00004442"/>
    </source>
</evidence>
<dbReference type="GO" id="GO:0015627">
    <property type="term" value="C:type II protein secretion system complex"/>
    <property type="evidence" value="ECO:0007669"/>
    <property type="project" value="InterPro"/>
</dbReference>
<dbReference type="PANTHER" id="PTHR30332:SF24">
    <property type="entry name" value="SECRETIN GSPD-RELATED"/>
    <property type="match status" value="1"/>
</dbReference>
<dbReference type="AlphaFoldDB" id="A0A2G6EBJ7"/>
<comment type="subcellular location">
    <subcellularLocation>
        <location evidence="1 10">Cell outer membrane</location>
    </subcellularLocation>
</comment>
<organism evidence="16 17">
    <name type="scientific">candidate division KSB3 bacterium</name>
    <dbReference type="NCBI Taxonomy" id="2044937"/>
    <lineage>
        <taxon>Bacteria</taxon>
        <taxon>candidate division KSB3</taxon>
    </lineage>
</organism>
<feature type="domain" description="Type II/III secretion system secretin-like" evidence="13">
    <location>
        <begin position="576"/>
        <end position="737"/>
    </location>
</feature>
<dbReference type="InterPro" id="IPR049371">
    <property type="entry name" value="GspD-like_N0"/>
</dbReference>
<dbReference type="Gene3D" id="3.30.1370.120">
    <property type="match status" value="3"/>
</dbReference>
<comment type="caution">
    <text evidence="16">The sequence shown here is derived from an EMBL/GenBank/DDBJ whole genome shotgun (WGS) entry which is preliminary data.</text>
</comment>
<evidence type="ECO:0000256" key="8">
    <source>
        <dbReference type="ARBA" id="ARBA00023136"/>
    </source>
</evidence>
<keyword evidence="3 10" id="KW-0813">Transport</keyword>
<keyword evidence="7" id="KW-0653">Protein transport</keyword>
<reference evidence="16 17" key="1">
    <citation type="submission" date="2017-10" db="EMBL/GenBank/DDBJ databases">
        <title>Novel microbial diversity and functional potential in the marine mammal oral microbiome.</title>
        <authorList>
            <person name="Dudek N.K."/>
            <person name="Sun C.L."/>
            <person name="Burstein D."/>
            <person name="Kantor R.S."/>
            <person name="Aliaga Goltsman D.S."/>
            <person name="Bik E.M."/>
            <person name="Thomas B.C."/>
            <person name="Banfield J.F."/>
            <person name="Relman D.A."/>
        </authorList>
    </citation>
    <scope>NUCLEOTIDE SEQUENCE [LARGE SCALE GENOMIC DNA]</scope>
    <source>
        <strain evidence="16">DOLZORAL124_49_17</strain>
    </source>
</reference>
<feature type="domain" description="NolW-like" evidence="14">
    <location>
        <begin position="287"/>
        <end position="390"/>
    </location>
</feature>
<evidence type="ECO:0000256" key="12">
    <source>
        <dbReference type="SAM" id="SignalP"/>
    </source>
</evidence>
<feature type="signal peptide" evidence="12">
    <location>
        <begin position="1"/>
        <end position="20"/>
    </location>
</feature>
<feature type="domain" description="GspD-like N0" evidence="15">
    <location>
        <begin position="122"/>
        <end position="191"/>
    </location>
</feature>
<evidence type="ECO:0000256" key="4">
    <source>
        <dbReference type="ARBA" id="ARBA00022452"/>
    </source>
</evidence>
<dbReference type="InterPro" id="IPR013356">
    <property type="entry name" value="T2SS_GspD"/>
</dbReference>
<dbReference type="InterPro" id="IPR050810">
    <property type="entry name" value="Bact_Secretion_Sys_Channel"/>
</dbReference>
<protein>
    <submittedName>
        <fullName evidence="16">Type II secretion system protein GspD</fullName>
    </submittedName>
</protein>
<feature type="region of interest" description="Disordered" evidence="11">
    <location>
        <begin position="316"/>
        <end position="354"/>
    </location>
</feature>
<accession>A0A2G6EBJ7</accession>